<comment type="caution">
    <text evidence="7">The sequence shown here is derived from an EMBL/GenBank/DDBJ whole genome shotgun (WGS) entry which is preliminary data.</text>
</comment>
<name>A0A542WZG7_9MICO</name>
<dbReference type="Gene3D" id="3.40.50.720">
    <property type="entry name" value="NAD(P)-binding Rossmann-like Domain"/>
    <property type="match status" value="1"/>
</dbReference>
<dbReference type="InterPro" id="IPR013328">
    <property type="entry name" value="6PGD_dom2"/>
</dbReference>
<dbReference type="PIRSF" id="PIRSF000103">
    <property type="entry name" value="HIBADH"/>
    <property type="match status" value="1"/>
</dbReference>
<dbReference type="GO" id="GO:0016491">
    <property type="term" value="F:oxidoreductase activity"/>
    <property type="evidence" value="ECO:0007669"/>
    <property type="project" value="UniProtKB-KW"/>
</dbReference>
<feature type="active site" evidence="4">
    <location>
        <position position="171"/>
    </location>
</feature>
<evidence type="ECO:0000256" key="1">
    <source>
        <dbReference type="ARBA" id="ARBA00009080"/>
    </source>
</evidence>
<proteinExistence type="inferred from homology"/>
<dbReference type="GO" id="GO:0050661">
    <property type="term" value="F:NADP binding"/>
    <property type="evidence" value="ECO:0007669"/>
    <property type="project" value="InterPro"/>
</dbReference>
<dbReference type="SUPFAM" id="SSF48179">
    <property type="entry name" value="6-phosphogluconate dehydrogenase C-terminal domain-like"/>
    <property type="match status" value="1"/>
</dbReference>
<evidence type="ECO:0000313" key="7">
    <source>
        <dbReference type="EMBL" id="TQL28970.1"/>
    </source>
</evidence>
<dbReference type="InterPro" id="IPR029154">
    <property type="entry name" value="HIBADH-like_NADP-bd"/>
</dbReference>
<gene>
    <name evidence="7" type="ORF">FB554_3280</name>
</gene>
<dbReference type="InterPro" id="IPR008927">
    <property type="entry name" value="6-PGluconate_DH-like_C_sf"/>
</dbReference>
<keyword evidence="3" id="KW-0520">NAD</keyword>
<reference evidence="7 8" key="1">
    <citation type="submission" date="2019-06" db="EMBL/GenBank/DDBJ databases">
        <title>Sequencing the genomes of 1000 actinobacteria strains.</title>
        <authorList>
            <person name="Klenk H.-P."/>
        </authorList>
    </citation>
    <scope>NUCLEOTIDE SEQUENCE [LARGE SCALE GENOMIC DNA]</scope>
    <source>
        <strain evidence="7 8">DSM 24617</strain>
    </source>
</reference>
<evidence type="ECO:0000259" key="6">
    <source>
        <dbReference type="Pfam" id="PF14833"/>
    </source>
</evidence>
<accession>A0A542WZG7</accession>
<dbReference type="SUPFAM" id="SSF51735">
    <property type="entry name" value="NAD(P)-binding Rossmann-fold domains"/>
    <property type="match status" value="1"/>
</dbReference>
<dbReference type="Proteomes" id="UP000318336">
    <property type="component" value="Unassembled WGS sequence"/>
</dbReference>
<evidence type="ECO:0000256" key="3">
    <source>
        <dbReference type="ARBA" id="ARBA00023027"/>
    </source>
</evidence>
<dbReference type="GO" id="GO:0016054">
    <property type="term" value="P:organic acid catabolic process"/>
    <property type="evidence" value="ECO:0007669"/>
    <property type="project" value="UniProtKB-ARBA"/>
</dbReference>
<dbReference type="InterPro" id="IPR036291">
    <property type="entry name" value="NAD(P)-bd_dom_sf"/>
</dbReference>
<dbReference type="PANTHER" id="PTHR43060:SF15">
    <property type="entry name" value="3-HYDROXYISOBUTYRATE DEHYDROGENASE-LIKE 1, MITOCHONDRIAL-RELATED"/>
    <property type="match status" value="1"/>
</dbReference>
<dbReference type="RefSeq" id="WP_142007729.1">
    <property type="nucleotide sequence ID" value="NZ_CAJTBP010000001.1"/>
</dbReference>
<organism evidence="7 8">
    <name type="scientific">Barrientosiimonas humi</name>
    <dbReference type="NCBI Taxonomy" id="999931"/>
    <lineage>
        <taxon>Bacteria</taxon>
        <taxon>Bacillati</taxon>
        <taxon>Actinomycetota</taxon>
        <taxon>Actinomycetes</taxon>
        <taxon>Micrococcales</taxon>
        <taxon>Dermacoccaceae</taxon>
        <taxon>Barrientosiimonas</taxon>
    </lineage>
</organism>
<evidence type="ECO:0000256" key="4">
    <source>
        <dbReference type="PIRSR" id="PIRSR000103-1"/>
    </source>
</evidence>
<dbReference type="InterPro" id="IPR015815">
    <property type="entry name" value="HIBADH-related"/>
</dbReference>
<dbReference type="Pfam" id="PF14833">
    <property type="entry name" value="NAD_binding_11"/>
    <property type="match status" value="1"/>
</dbReference>
<dbReference type="InterPro" id="IPR002204">
    <property type="entry name" value="3-OH-isobutyrate_DH-rel_CS"/>
</dbReference>
<dbReference type="Pfam" id="PF03446">
    <property type="entry name" value="NAD_binding_2"/>
    <property type="match status" value="1"/>
</dbReference>
<dbReference type="InterPro" id="IPR006115">
    <property type="entry name" value="6PGDH_NADP-bd"/>
</dbReference>
<feature type="domain" description="3-hydroxyisobutyrate dehydrogenase-like NAD-binding" evidence="6">
    <location>
        <begin position="165"/>
        <end position="281"/>
    </location>
</feature>
<evidence type="ECO:0000256" key="2">
    <source>
        <dbReference type="ARBA" id="ARBA00023002"/>
    </source>
</evidence>
<keyword evidence="2" id="KW-0560">Oxidoreductase</keyword>
<evidence type="ECO:0000259" key="5">
    <source>
        <dbReference type="Pfam" id="PF03446"/>
    </source>
</evidence>
<dbReference type="PANTHER" id="PTHR43060">
    <property type="entry name" value="3-HYDROXYISOBUTYRATE DEHYDROGENASE-LIKE 1, MITOCHONDRIAL-RELATED"/>
    <property type="match status" value="1"/>
</dbReference>
<evidence type="ECO:0000313" key="8">
    <source>
        <dbReference type="Proteomes" id="UP000318336"/>
    </source>
</evidence>
<dbReference type="OrthoDB" id="3185659at2"/>
<protein>
    <submittedName>
        <fullName evidence="7">2-hydroxy-3-oxopropionate reductase</fullName>
    </submittedName>
</protein>
<dbReference type="Gene3D" id="1.10.1040.10">
    <property type="entry name" value="N-(1-d-carboxylethyl)-l-norvaline Dehydrogenase, domain 2"/>
    <property type="match status" value="1"/>
</dbReference>
<comment type="similarity">
    <text evidence="1">Belongs to the HIBADH-related family.</text>
</comment>
<keyword evidence="8" id="KW-1185">Reference proteome</keyword>
<dbReference type="GO" id="GO:0051287">
    <property type="term" value="F:NAD binding"/>
    <property type="evidence" value="ECO:0007669"/>
    <property type="project" value="InterPro"/>
</dbReference>
<feature type="domain" description="6-phosphogluconate dehydrogenase NADP-binding" evidence="5">
    <location>
        <begin position="9"/>
        <end position="162"/>
    </location>
</feature>
<dbReference type="PROSITE" id="PS00895">
    <property type="entry name" value="3_HYDROXYISOBUT_DH"/>
    <property type="match status" value="1"/>
</dbReference>
<dbReference type="AlphaFoldDB" id="A0A542WZG7"/>
<dbReference type="EMBL" id="VFOK01000002">
    <property type="protein sequence ID" value="TQL28970.1"/>
    <property type="molecule type" value="Genomic_DNA"/>
</dbReference>
<sequence length="290" mass="30110">MQPAAPQHVGVIGLGHMGAPMAVNLARAGYAVAGWSRTPRSLSGPASLRTTTDLADLRGCDTLVCLLPELAHLEALLEDGSLLAPGHATTALVVMSTCSPVDVVALAERLAPQVEVVDAPVSGGAQGAQEARLSIMCGCTPEQLERLRPMLEALGRTVRHLGPVGAGSVAKAANQLVVAATMEALAEATLLAERHGLDRAQLLEVLGGGLAASELLRQRGPALSSDDFTPTAAARLFVKDLRYAAEAAGDLRLPVRDAVAAQFDRTVALGLGEQDMAVLLQTLRHSPERP</sequence>